<gene>
    <name evidence="2" type="ORF">MA20_00055</name>
</gene>
<dbReference type="AlphaFoldDB" id="A0A0A3Y389"/>
<feature type="signal peptide" evidence="1">
    <location>
        <begin position="1"/>
        <end position="29"/>
    </location>
</feature>
<evidence type="ECO:0000313" key="2">
    <source>
        <dbReference type="EMBL" id="KGT81197.1"/>
    </source>
</evidence>
<protein>
    <submittedName>
        <fullName evidence="2">Uncharacterized protein</fullName>
    </submittedName>
</protein>
<keyword evidence="1" id="KW-0732">Signal</keyword>
<proteinExistence type="predicted"/>
<reference evidence="2 3" key="1">
    <citation type="submission" date="2014-09" db="EMBL/GenBank/DDBJ databases">
        <title>Draft genome of Bradyrhizobium japonicum Is-34.</title>
        <authorList>
            <person name="Tsurumaru H."/>
            <person name="Yamakawa T."/>
            <person name="Hashimoto S."/>
            <person name="Okizaki K."/>
            <person name="Kanesaki Y."/>
            <person name="Yoshikawa H."/>
            <person name="Yajima S."/>
        </authorList>
    </citation>
    <scope>NUCLEOTIDE SEQUENCE [LARGE SCALE GENOMIC DNA]</scope>
    <source>
        <strain evidence="2 3">Is-34</strain>
    </source>
</reference>
<evidence type="ECO:0000313" key="3">
    <source>
        <dbReference type="Proteomes" id="UP000030377"/>
    </source>
</evidence>
<dbReference type="EMBL" id="JRPN01000001">
    <property type="protein sequence ID" value="KGT81197.1"/>
    <property type="molecule type" value="Genomic_DNA"/>
</dbReference>
<sequence length="105" mass="11767">MSHSSILKRVISTVRAGLVFAGLLSPAQAAYQYDAVRVFPDLPIGWTAGHAPPVLTAQRPWFAPVGRRQPHQADVPPHEAFSAWERQQQQFDRELDRKLIICHGC</sequence>
<dbReference type="RefSeq" id="WP_041953061.1">
    <property type="nucleotide sequence ID" value="NZ_CP081350.1"/>
</dbReference>
<accession>A0A0A3Y389</accession>
<evidence type="ECO:0000256" key="1">
    <source>
        <dbReference type="SAM" id="SignalP"/>
    </source>
</evidence>
<dbReference type="Proteomes" id="UP000030377">
    <property type="component" value="Unassembled WGS sequence"/>
</dbReference>
<organism evidence="2 3">
    <name type="scientific">Bradyrhizobium japonicum</name>
    <dbReference type="NCBI Taxonomy" id="375"/>
    <lineage>
        <taxon>Bacteria</taxon>
        <taxon>Pseudomonadati</taxon>
        <taxon>Pseudomonadota</taxon>
        <taxon>Alphaproteobacteria</taxon>
        <taxon>Hyphomicrobiales</taxon>
        <taxon>Nitrobacteraceae</taxon>
        <taxon>Bradyrhizobium</taxon>
    </lineage>
</organism>
<comment type="caution">
    <text evidence="2">The sequence shown here is derived from an EMBL/GenBank/DDBJ whole genome shotgun (WGS) entry which is preliminary data.</text>
</comment>
<name>A0A0A3Y389_BRAJP</name>
<feature type="chain" id="PRO_5002005231" evidence="1">
    <location>
        <begin position="30"/>
        <end position="105"/>
    </location>
</feature>